<sequence>MAFIKTVTELPRADPRHRAERNLYAIDGLIEYFGEGVPLKDVKVPQLRAYRRARSEKIEHGTSTSEMGVLSAIFRMQMEKEALEVNPCMMMDGA</sequence>
<evidence type="ECO:0000256" key="1">
    <source>
        <dbReference type="ARBA" id="ARBA00023125"/>
    </source>
</evidence>
<accession>A0A9D6V125</accession>
<protein>
    <submittedName>
        <fullName evidence="2">Uncharacterized protein</fullName>
    </submittedName>
</protein>
<gene>
    <name evidence="2" type="ORF">HY912_08150</name>
</gene>
<proteinExistence type="predicted"/>
<dbReference type="InterPro" id="IPR011010">
    <property type="entry name" value="DNA_brk_join_enz"/>
</dbReference>
<dbReference type="GO" id="GO:0003677">
    <property type="term" value="F:DNA binding"/>
    <property type="evidence" value="ECO:0007669"/>
    <property type="project" value="UniProtKB-KW"/>
</dbReference>
<dbReference type="EMBL" id="JACRDE010000222">
    <property type="protein sequence ID" value="MBI5249452.1"/>
    <property type="molecule type" value="Genomic_DNA"/>
</dbReference>
<evidence type="ECO:0000313" key="2">
    <source>
        <dbReference type="EMBL" id="MBI5249452.1"/>
    </source>
</evidence>
<evidence type="ECO:0000313" key="3">
    <source>
        <dbReference type="Proteomes" id="UP000807825"/>
    </source>
</evidence>
<dbReference type="AlphaFoldDB" id="A0A9D6V125"/>
<dbReference type="InterPro" id="IPR010998">
    <property type="entry name" value="Integrase_recombinase_N"/>
</dbReference>
<keyword evidence="1" id="KW-0238">DNA-binding</keyword>
<comment type="caution">
    <text evidence="2">The sequence shown here is derived from an EMBL/GenBank/DDBJ whole genome shotgun (WGS) entry which is preliminary data.</text>
</comment>
<organism evidence="2 3">
    <name type="scientific">Desulfomonile tiedjei</name>
    <dbReference type="NCBI Taxonomy" id="2358"/>
    <lineage>
        <taxon>Bacteria</taxon>
        <taxon>Pseudomonadati</taxon>
        <taxon>Thermodesulfobacteriota</taxon>
        <taxon>Desulfomonilia</taxon>
        <taxon>Desulfomonilales</taxon>
        <taxon>Desulfomonilaceae</taxon>
        <taxon>Desulfomonile</taxon>
    </lineage>
</organism>
<reference evidence="2" key="1">
    <citation type="submission" date="2020-07" db="EMBL/GenBank/DDBJ databases">
        <title>Huge and variable diversity of episymbiotic CPR bacteria and DPANN archaea in groundwater ecosystems.</title>
        <authorList>
            <person name="He C.Y."/>
            <person name="Keren R."/>
            <person name="Whittaker M."/>
            <person name="Farag I.F."/>
            <person name="Doudna J."/>
            <person name="Cate J.H.D."/>
            <person name="Banfield J.F."/>
        </authorList>
    </citation>
    <scope>NUCLEOTIDE SEQUENCE</scope>
    <source>
        <strain evidence="2">NC_groundwater_1664_Pr3_B-0.1um_52_9</strain>
    </source>
</reference>
<name>A0A9D6V125_9BACT</name>
<dbReference type="SUPFAM" id="SSF56349">
    <property type="entry name" value="DNA breaking-rejoining enzymes"/>
    <property type="match status" value="1"/>
</dbReference>
<dbReference type="Proteomes" id="UP000807825">
    <property type="component" value="Unassembled WGS sequence"/>
</dbReference>
<dbReference type="Gene3D" id="1.10.150.130">
    <property type="match status" value="1"/>
</dbReference>